<sequence>MASQCWDKLPIEIARKFSEQALETALSYLPVTSYERRIVWQTSAGLGLHFRIARRWGLEGLGEQAWTELTKTLSYQRWQGSVGINFLLK</sequence>
<accession>A0A927GF76</accession>
<reference evidence="1" key="1">
    <citation type="submission" date="2020-09" db="EMBL/GenBank/DDBJ databases">
        <authorList>
            <person name="Kim M.K."/>
        </authorList>
    </citation>
    <scope>NUCLEOTIDE SEQUENCE</scope>
    <source>
        <strain evidence="1">BT704</strain>
    </source>
</reference>
<dbReference type="Proteomes" id="UP000653797">
    <property type="component" value="Unassembled WGS sequence"/>
</dbReference>
<organism evidence="1 2">
    <name type="scientific">Spirosoma validum</name>
    <dbReference type="NCBI Taxonomy" id="2771355"/>
    <lineage>
        <taxon>Bacteria</taxon>
        <taxon>Pseudomonadati</taxon>
        <taxon>Bacteroidota</taxon>
        <taxon>Cytophagia</taxon>
        <taxon>Cytophagales</taxon>
        <taxon>Cytophagaceae</taxon>
        <taxon>Spirosoma</taxon>
    </lineage>
</organism>
<dbReference type="EMBL" id="JACXAA010000008">
    <property type="protein sequence ID" value="MBD2755441.1"/>
    <property type="molecule type" value="Genomic_DNA"/>
</dbReference>
<gene>
    <name evidence="1" type="ORF">IC230_21240</name>
</gene>
<name>A0A927GF76_9BACT</name>
<evidence type="ECO:0000313" key="2">
    <source>
        <dbReference type="Proteomes" id="UP000653797"/>
    </source>
</evidence>
<protein>
    <submittedName>
        <fullName evidence="1">Uncharacterized protein</fullName>
    </submittedName>
</protein>
<evidence type="ECO:0000313" key="1">
    <source>
        <dbReference type="EMBL" id="MBD2755441.1"/>
    </source>
</evidence>
<comment type="caution">
    <text evidence="1">The sequence shown here is derived from an EMBL/GenBank/DDBJ whole genome shotgun (WGS) entry which is preliminary data.</text>
</comment>
<dbReference type="AlphaFoldDB" id="A0A927GF76"/>
<dbReference type="RefSeq" id="WP_191041222.1">
    <property type="nucleotide sequence ID" value="NZ_JACXAA010000008.1"/>
</dbReference>
<proteinExistence type="predicted"/>
<keyword evidence="2" id="KW-1185">Reference proteome</keyword>